<dbReference type="PRINTS" id="PR00249">
    <property type="entry name" value="GPCRSECRETIN"/>
</dbReference>
<evidence type="ECO:0000256" key="5">
    <source>
        <dbReference type="SAM" id="Phobius"/>
    </source>
</evidence>
<dbReference type="OrthoDB" id="6082634at2759"/>
<dbReference type="GO" id="GO:0004930">
    <property type="term" value="F:G protein-coupled receptor activity"/>
    <property type="evidence" value="ECO:0007669"/>
    <property type="project" value="InterPro"/>
</dbReference>
<feature type="transmembrane region" description="Helical" evidence="5">
    <location>
        <begin position="548"/>
        <end position="570"/>
    </location>
</feature>
<dbReference type="AlphaFoldDB" id="A0A9Q1CIZ4"/>
<dbReference type="GO" id="GO:0016020">
    <property type="term" value="C:membrane"/>
    <property type="evidence" value="ECO:0007669"/>
    <property type="project" value="UniProtKB-SubCell"/>
</dbReference>
<keyword evidence="8" id="KW-1185">Reference proteome</keyword>
<keyword evidence="3 5" id="KW-1133">Transmembrane helix</keyword>
<dbReference type="GO" id="GO:0007166">
    <property type="term" value="P:cell surface receptor signaling pathway"/>
    <property type="evidence" value="ECO:0007669"/>
    <property type="project" value="InterPro"/>
</dbReference>
<evidence type="ECO:0000256" key="1">
    <source>
        <dbReference type="ARBA" id="ARBA00004141"/>
    </source>
</evidence>
<sequence>MIGICPLNWEDDVIRRKCEDVSQFLKEKENLDLSDPLSLAPVVGAGNVTFRNSFCAICHSVNIMALQAWEMEINCPESAIARFKTNSSDDLSNLGSNCKVLLKPPKGVTHLAVLPCFPHETTSQCKIDMSPTIELAKGCETYLAPICGSDGVVYKNPQCMLCNYASNTYPLGYRGLYCLDSNELLSLDINPSLESGRFENIVPLSIVFDFSSRSGVRLETEGFVYRKRTLPCNRGQIFDPFQGSCITFACTEGYKLTGGKCIPTYTGDYCKRSNSTPDGVITISFTLSSQSTLEIVNQHAQLCITDLLAMPLNSLFSRETSNASLLINGDSVFLSQGPQNIVDIEFMVNFKLTNVLTLLEKLIAFQTINQSTAFPLNEMHEKESITMKQVCDAISRIRFEYGCEEITELECPMRWTRESEWSVKATNGTDSVYFPQSQHSIVLTDTNLNVDISFNGRRVTNFSSSAIYCKSLECPTVILNASLFDIVLQNGKAHLQHVILRNFTVPEDSFELLKAGLVKICSSVFSQNGTYFDQQHDDFFLYSQLQTYISTVGLCLSVVCLSVTMTTYLIFPTLRKAVSNKLIITFCFMLSFAQISLLVLALPTFFPIVCTLVAITSHYSWLVTFLSTTMLGFDLNQAFAWAPMTHPQGDGMARFLKYLSICFGLPCCIVIPFAVIHFVLDRDAPFSYGSDRVCWISNSKWNFYVLGIPLGLCMAFNLVFFVHTIYAINNTRKQIAKINDNGEKRSLQDLVFLKVSSHFL</sequence>
<dbReference type="InterPro" id="IPR053231">
    <property type="entry name" value="GPCR_LN-TM7"/>
</dbReference>
<dbReference type="SUPFAM" id="SSF100895">
    <property type="entry name" value="Kazal-type serine protease inhibitors"/>
    <property type="match status" value="1"/>
</dbReference>
<keyword evidence="7" id="KW-0675">Receptor</keyword>
<gene>
    <name evidence="7" type="ORF">HOLleu_04959</name>
</gene>
<keyword evidence="2 5" id="KW-0812">Transmembrane</keyword>
<dbReference type="Pfam" id="PF00050">
    <property type="entry name" value="Kazal_1"/>
    <property type="match status" value="1"/>
</dbReference>
<dbReference type="InterPro" id="IPR036058">
    <property type="entry name" value="Kazal_dom_sf"/>
</dbReference>
<feature type="transmembrane region" description="Helical" evidence="5">
    <location>
        <begin position="582"/>
        <end position="615"/>
    </location>
</feature>
<dbReference type="InterPro" id="IPR017981">
    <property type="entry name" value="GPCR_2-like_7TM"/>
</dbReference>
<protein>
    <submittedName>
        <fullName evidence="7">Adhesion G protein-coupled receptor L3</fullName>
    </submittedName>
</protein>
<name>A0A9Q1CIZ4_HOLLE</name>
<evidence type="ECO:0000313" key="7">
    <source>
        <dbReference type="EMBL" id="KAJ8046322.1"/>
    </source>
</evidence>
<evidence type="ECO:0000256" key="3">
    <source>
        <dbReference type="ARBA" id="ARBA00022989"/>
    </source>
</evidence>
<dbReference type="Proteomes" id="UP001152320">
    <property type="component" value="Chromosome 2"/>
</dbReference>
<comment type="caution">
    <text evidence="7">The sequence shown here is derived from an EMBL/GenBank/DDBJ whole genome shotgun (WGS) entry which is preliminary data.</text>
</comment>
<proteinExistence type="predicted"/>
<dbReference type="Gene3D" id="1.20.1070.10">
    <property type="entry name" value="Rhodopsin 7-helix transmembrane proteins"/>
    <property type="match status" value="1"/>
</dbReference>
<feature type="domain" description="G-protein coupled receptors family 2 profile 2" evidence="6">
    <location>
        <begin position="546"/>
        <end position="760"/>
    </location>
</feature>
<dbReference type="Pfam" id="PF00002">
    <property type="entry name" value="7tm_2"/>
    <property type="match status" value="1"/>
</dbReference>
<accession>A0A9Q1CIZ4</accession>
<dbReference type="PANTHER" id="PTHR45902">
    <property type="entry name" value="LATROPHILIN RECEPTOR-LIKE PROTEIN A"/>
    <property type="match status" value="1"/>
</dbReference>
<comment type="subcellular location">
    <subcellularLocation>
        <location evidence="1">Membrane</location>
        <topology evidence="1">Multi-pass membrane protein</topology>
    </subcellularLocation>
</comment>
<dbReference type="PANTHER" id="PTHR45902:SF1">
    <property type="entry name" value="LATROPHILIN RECEPTOR-LIKE PROTEIN A"/>
    <property type="match status" value="1"/>
</dbReference>
<keyword evidence="4 5" id="KW-0472">Membrane</keyword>
<feature type="transmembrane region" description="Helical" evidence="5">
    <location>
        <begin position="703"/>
        <end position="728"/>
    </location>
</feature>
<dbReference type="CDD" id="cd13952">
    <property type="entry name" value="7tm_classB"/>
    <property type="match status" value="1"/>
</dbReference>
<dbReference type="EMBL" id="JAIZAY010000002">
    <property type="protein sequence ID" value="KAJ8046322.1"/>
    <property type="molecule type" value="Genomic_DNA"/>
</dbReference>
<dbReference type="InterPro" id="IPR002350">
    <property type="entry name" value="Kazal_dom"/>
</dbReference>
<dbReference type="InterPro" id="IPR000832">
    <property type="entry name" value="GPCR_2_secretin-like"/>
</dbReference>
<organism evidence="7 8">
    <name type="scientific">Holothuria leucospilota</name>
    <name type="common">Black long sea cucumber</name>
    <name type="synonym">Mertensiothuria leucospilota</name>
    <dbReference type="NCBI Taxonomy" id="206669"/>
    <lineage>
        <taxon>Eukaryota</taxon>
        <taxon>Metazoa</taxon>
        <taxon>Echinodermata</taxon>
        <taxon>Eleutherozoa</taxon>
        <taxon>Echinozoa</taxon>
        <taxon>Holothuroidea</taxon>
        <taxon>Aspidochirotacea</taxon>
        <taxon>Aspidochirotida</taxon>
        <taxon>Holothuriidae</taxon>
        <taxon>Holothuria</taxon>
    </lineage>
</organism>
<feature type="transmembrane region" description="Helical" evidence="5">
    <location>
        <begin position="655"/>
        <end position="680"/>
    </location>
</feature>
<dbReference type="PROSITE" id="PS50261">
    <property type="entry name" value="G_PROTEIN_RECEP_F2_4"/>
    <property type="match status" value="1"/>
</dbReference>
<reference evidence="7" key="1">
    <citation type="submission" date="2021-10" db="EMBL/GenBank/DDBJ databases">
        <title>Tropical sea cucumber genome reveals ecological adaptation and Cuvierian tubules defense mechanism.</title>
        <authorList>
            <person name="Chen T."/>
        </authorList>
    </citation>
    <scope>NUCLEOTIDE SEQUENCE</scope>
    <source>
        <strain evidence="7">Nanhai2018</strain>
        <tissue evidence="7">Muscle</tissue>
    </source>
</reference>
<evidence type="ECO:0000313" key="8">
    <source>
        <dbReference type="Proteomes" id="UP001152320"/>
    </source>
</evidence>
<evidence type="ECO:0000259" key="6">
    <source>
        <dbReference type="PROSITE" id="PS50261"/>
    </source>
</evidence>
<evidence type="ECO:0000256" key="2">
    <source>
        <dbReference type="ARBA" id="ARBA00022692"/>
    </source>
</evidence>
<evidence type="ECO:0000256" key="4">
    <source>
        <dbReference type="ARBA" id="ARBA00023136"/>
    </source>
</evidence>